<protein>
    <submittedName>
        <fullName evidence="2">Uncharacterized protein</fullName>
    </submittedName>
</protein>
<feature type="region of interest" description="Disordered" evidence="1">
    <location>
        <begin position="82"/>
        <end position="116"/>
    </location>
</feature>
<gene>
    <name evidence="2" type="ORF">LSH36_714g01019</name>
</gene>
<name>A0AAD9J1J8_9ANNE</name>
<comment type="caution">
    <text evidence="2">The sequence shown here is derived from an EMBL/GenBank/DDBJ whole genome shotgun (WGS) entry which is preliminary data.</text>
</comment>
<dbReference type="EMBL" id="JAODUP010000714">
    <property type="protein sequence ID" value="KAK2144976.1"/>
    <property type="molecule type" value="Genomic_DNA"/>
</dbReference>
<keyword evidence="3" id="KW-1185">Reference proteome</keyword>
<evidence type="ECO:0000313" key="3">
    <source>
        <dbReference type="Proteomes" id="UP001208570"/>
    </source>
</evidence>
<reference evidence="2" key="1">
    <citation type="journal article" date="2023" name="Mol. Biol. Evol.">
        <title>Third-Generation Sequencing Reveals the Adaptive Role of the Epigenome in Three Deep-Sea Polychaetes.</title>
        <authorList>
            <person name="Perez M."/>
            <person name="Aroh O."/>
            <person name="Sun Y."/>
            <person name="Lan Y."/>
            <person name="Juniper S.K."/>
            <person name="Young C.R."/>
            <person name="Angers B."/>
            <person name="Qian P.Y."/>
        </authorList>
    </citation>
    <scope>NUCLEOTIDE SEQUENCE</scope>
    <source>
        <strain evidence="2">P08H-3</strain>
    </source>
</reference>
<dbReference type="Proteomes" id="UP001208570">
    <property type="component" value="Unassembled WGS sequence"/>
</dbReference>
<dbReference type="AlphaFoldDB" id="A0AAD9J1J8"/>
<proteinExistence type="predicted"/>
<accession>A0AAD9J1J8</accession>
<sequence length="168" mass="17417">MYGMAASGLHHYPHHPGALSGNYGFSQAFQRSSASLASMYSGTGLGYSPGEWGITTPGGPPYLSRSHHQDYLNNCAGSIPGSNPLSLSSGAPGTHQQTPKSQGLGSHSIQPQTGQTFPGVVSPLVYPTPEYPNSGLDKALASINSHTHIKCDDSTSNCNDSSCLSPGK</sequence>
<organism evidence="2 3">
    <name type="scientific">Paralvinella palmiformis</name>
    <dbReference type="NCBI Taxonomy" id="53620"/>
    <lineage>
        <taxon>Eukaryota</taxon>
        <taxon>Metazoa</taxon>
        <taxon>Spiralia</taxon>
        <taxon>Lophotrochozoa</taxon>
        <taxon>Annelida</taxon>
        <taxon>Polychaeta</taxon>
        <taxon>Sedentaria</taxon>
        <taxon>Canalipalpata</taxon>
        <taxon>Terebellida</taxon>
        <taxon>Terebelliformia</taxon>
        <taxon>Alvinellidae</taxon>
        <taxon>Paralvinella</taxon>
    </lineage>
</organism>
<evidence type="ECO:0000313" key="2">
    <source>
        <dbReference type="EMBL" id="KAK2144976.1"/>
    </source>
</evidence>
<evidence type="ECO:0000256" key="1">
    <source>
        <dbReference type="SAM" id="MobiDB-lite"/>
    </source>
</evidence>